<evidence type="ECO:0000256" key="3">
    <source>
        <dbReference type="ARBA" id="ARBA00022692"/>
    </source>
</evidence>
<comment type="similarity">
    <text evidence="2 7">Belongs to the cytochrome P450 family.</text>
</comment>
<dbReference type="EnsemblPlants" id="QL08p010722:mrna">
    <property type="protein sequence ID" value="QL08p010722:mrna"/>
    <property type="gene ID" value="QL08p010722"/>
</dbReference>
<dbReference type="PANTHER" id="PTHR24286">
    <property type="entry name" value="CYTOCHROME P450 26"/>
    <property type="match status" value="1"/>
</dbReference>
<accession>A0A7N2R8S9</accession>
<comment type="subcellular location">
    <subcellularLocation>
        <location evidence="1">Membrane</location>
        <topology evidence="1">Single-pass membrane protein</topology>
    </subcellularLocation>
</comment>
<dbReference type="PROSITE" id="PS00086">
    <property type="entry name" value="CYTOCHROME_P450"/>
    <property type="match status" value="1"/>
</dbReference>
<reference evidence="8" key="2">
    <citation type="submission" date="2021-01" db="UniProtKB">
        <authorList>
            <consortium name="EnsemblPlants"/>
        </authorList>
    </citation>
    <scope>IDENTIFICATION</scope>
</reference>
<dbReference type="Proteomes" id="UP000594261">
    <property type="component" value="Chromosome 8"/>
</dbReference>
<dbReference type="SUPFAM" id="SSF48264">
    <property type="entry name" value="Cytochrome P450"/>
    <property type="match status" value="1"/>
</dbReference>
<dbReference type="PRINTS" id="PR00359">
    <property type="entry name" value="BP450"/>
</dbReference>
<evidence type="ECO:0000256" key="2">
    <source>
        <dbReference type="ARBA" id="ARBA00010617"/>
    </source>
</evidence>
<dbReference type="GO" id="GO:0016020">
    <property type="term" value="C:membrane"/>
    <property type="evidence" value="ECO:0007669"/>
    <property type="project" value="UniProtKB-SubCell"/>
</dbReference>
<dbReference type="Gene3D" id="1.10.630.10">
    <property type="entry name" value="Cytochrome P450"/>
    <property type="match status" value="2"/>
</dbReference>
<dbReference type="GO" id="GO:0016705">
    <property type="term" value="F:oxidoreductase activity, acting on paired donors, with incorporation or reduction of molecular oxygen"/>
    <property type="evidence" value="ECO:0007669"/>
    <property type="project" value="InterPro"/>
</dbReference>
<keyword evidence="5" id="KW-1133">Transmembrane helix</keyword>
<dbReference type="Pfam" id="PF00067">
    <property type="entry name" value="p450"/>
    <property type="match status" value="1"/>
</dbReference>
<keyword evidence="7" id="KW-0349">Heme</keyword>
<keyword evidence="7" id="KW-0560">Oxidoreductase</keyword>
<dbReference type="GO" id="GO:0016125">
    <property type="term" value="P:sterol metabolic process"/>
    <property type="evidence" value="ECO:0007669"/>
    <property type="project" value="TreeGrafter"/>
</dbReference>
<reference evidence="8 9" key="1">
    <citation type="journal article" date="2016" name="G3 (Bethesda)">
        <title>First Draft Assembly and Annotation of the Genome of a California Endemic Oak Quercus lobata Nee (Fagaceae).</title>
        <authorList>
            <person name="Sork V.L."/>
            <person name="Fitz-Gibbon S.T."/>
            <person name="Puiu D."/>
            <person name="Crepeau M."/>
            <person name="Gugger P.F."/>
            <person name="Sherman R."/>
            <person name="Stevens K."/>
            <person name="Langley C.H."/>
            <person name="Pellegrini M."/>
            <person name="Salzberg S.L."/>
        </authorList>
    </citation>
    <scope>NUCLEOTIDE SEQUENCE [LARGE SCALE GENOMIC DNA]</scope>
    <source>
        <strain evidence="8 9">cv. SW786</strain>
    </source>
</reference>
<evidence type="ECO:0000256" key="6">
    <source>
        <dbReference type="ARBA" id="ARBA00023004"/>
    </source>
</evidence>
<dbReference type="InterPro" id="IPR002397">
    <property type="entry name" value="Cyt_P450_B"/>
</dbReference>
<protein>
    <recommendedName>
        <fullName evidence="10">Cytochrome P450</fullName>
    </recommendedName>
</protein>
<dbReference type="EMBL" id="LRBV02000008">
    <property type="status" value="NOT_ANNOTATED_CDS"/>
    <property type="molecule type" value="Genomic_DNA"/>
</dbReference>
<evidence type="ECO:0008006" key="10">
    <source>
        <dbReference type="Google" id="ProtNLM"/>
    </source>
</evidence>
<evidence type="ECO:0000256" key="5">
    <source>
        <dbReference type="ARBA" id="ARBA00022989"/>
    </source>
</evidence>
<organism evidence="8 9">
    <name type="scientific">Quercus lobata</name>
    <name type="common">Valley oak</name>
    <dbReference type="NCBI Taxonomy" id="97700"/>
    <lineage>
        <taxon>Eukaryota</taxon>
        <taxon>Viridiplantae</taxon>
        <taxon>Streptophyta</taxon>
        <taxon>Embryophyta</taxon>
        <taxon>Tracheophyta</taxon>
        <taxon>Spermatophyta</taxon>
        <taxon>Magnoliopsida</taxon>
        <taxon>eudicotyledons</taxon>
        <taxon>Gunneridae</taxon>
        <taxon>Pentapetalae</taxon>
        <taxon>rosids</taxon>
        <taxon>fabids</taxon>
        <taxon>Fagales</taxon>
        <taxon>Fagaceae</taxon>
        <taxon>Quercus</taxon>
    </lineage>
</organism>
<dbReference type="OMA" id="IPQGWQI"/>
<dbReference type="InterPro" id="IPR017972">
    <property type="entry name" value="Cyt_P450_CS"/>
</dbReference>
<dbReference type="AlphaFoldDB" id="A0A7N2R8S9"/>
<proteinExistence type="inferred from homology"/>
<dbReference type="GO" id="GO:0005506">
    <property type="term" value="F:iron ion binding"/>
    <property type="evidence" value="ECO:0007669"/>
    <property type="project" value="InterPro"/>
</dbReference>
<dbReference type="GO" id="GO:0004497">
    <property type="term" value="F:monooxygenase activity"/>
    <property type="evidence" value="ECO:0007669"/>
    <property type="project" value="UniProtKB-KW"/>
</dbReference>
<dbReference type="Gramene" id="QL08p010722:mrna">
    <property type="protein sequence ID" value="QL08p010722:mrna"/>
    <property type="gene ID" value="QL08p010722"/>
</dbReference>
<evidence type="ECO:0000256" key="7">
    <source>
        <dbReference type="RuleBase" id="RU000461"/>
    </source>
</evidence>
<keyword evidence="9" id="KW-1185">Reference proteome</keyword>
<evidence type="ECO:0000256" key="1">
    <source>
        <dbReference type="ARBA" id="ARBA00004167"/>
    </source>
</evidence>
<keyword evidence="3" id="KW-0812">Transmembrane</keyword>
<evidence type="ECO:0000313" key="9">
    <source>
        <dbReference type="Proteomes" id="UP000594261"/>
    </source>
</evidence>
<evidence type="ECO:0000313" key="8">
    <source>
        <dbReference type="EnsemblPlants" id="QL08p010722:mrna"/>
    </source>
</evidence>
<dbReference type="InterPro" id="IPR036396">
    <property type="entry name" value="Cyt_P450_sf"/>
</dbReference>
<evidence type="ECO:0000256" key="4">
    <source>
        <dbReference type="ARBA" id="ARBA00022723"/>
    </source>
</evidence>
<keyword evidence="6 7" id="KW-0408">Iron</keyword>
<name>A0A7N2R8S9_QUELO</name>
<keyword evidence="4 7" id="KW-0479">Metal-binding</keyword>
<keyword evidence="7" id="KW-0503">Monooxygenase</keyword>
<dbReference type="InParanoid" id="A0A7N2R8S9"/>
<sequence>MNIFLAISLFLIPIFFLLKKGRRSSKRLPPGLLGIPLIGQSLGLLRAMRANTAEKWPEQRIRKYGPISKLSLFGNPTVFISGPAANKFVFTSDSSALSSHQTQSPRKILGERNILELSGEDHKRVRGAIVLPLTKILAFDIICSLLFGLEQGARKDRFVTCFQEMIEGVWSIPINLPFTRYNGSLKASAKVRNMVKELIREKGVELRVLLLAKTLSLACLVAAMRTMKKQTGRDSQKRKPSGEFLKWEDLAKMKYTWRVAMETLRIHPPVFGGFRKALKDIEYGGYLIPKGWQIFWVSPMTQMDTSIFPEPSKFDPSRFENQASVPPYSFVAFGGGPRICPGYEFARIETLVAIHYIIIHFTWKLCAETWKLCADNSFSRDPMPVPTQGLPIQLVPKKPF</sequence>
<dbReference type="InterPro" id="IPR001128">
    <property type="entry name" value="Cyt_P450"/>
</dbReference>
<dbReference type="PANTHER" id="PTHR24286:SF190">
    <property type="entry name" value="CYTOCHROME P450"/>
    <property type="match status" value="1"/>
</dbReference>
<keyword evidence="5" id="KW-0472">Membrane</keyword>
<dbReference type="GO" id="GO:0020037">
    <property type="term" value="F:heme binding"/>
    <property type="evidence" value="ECO:0007669"/>
    <property type="project" value="InterPro"/>
</dbReference>